<reference evidence="1" key="1">
    <citation type="submission" date="2013-11" db="EMBL/GenBank/DDBJ databases">
        <title>The Genome Sequence of Phytophthora parasitica CJ02B3.</title>
        <authorList>
            <consortium name="The Broad Institute Genomics Platform"/>
            <person name="Russ C."/>
            <person name="Tyler B."/>
            <person name="Panabieres F."/>
            <person name="Shan W."/>
            <person name="Tripathy S."/>
            <person name="Grunwald N."/>
            <person name="Machado M."/>
            <person name="Johnson C.S."/>
            <person name="Arredondo F."/>
            <person name="Hong C."/>
            <person name="Coffey M."/>
            <person name="Young S.K."/>
            <person name="Zeng Q."/>
            <person name="Gargeya S."/>
            <person name="Fitzgerald M."/>
            <person name="Abouelleil A."/>
            <person name="Alvarado L."/>
            <person name="Chapman S.B."/>
            <person name="Gainer-Dewar J."/>
            <person name="Goldberg J."/>
            <person name="Griggs A."/>
            <person name="Gujja S."/>
            <person name="Hansen M."/>
            <person name="Howarth C."/>
            <person name="Imamovic A."/>
            <person name="Ireland A."/>
            <person name="Larimer J."/>
            <person name="McCowan C."/>
            <person name="Murphy C."/>
            <person name="Pearson M."/>
            <person name="Poon T.W."/>
            <person name="Priest M."/>
            <person name="Roberts A."/>
            <person name="Saif S."/>
            <person name="Shea T."/>
            <person name="Sykes S."/>
            <person name="Wortman J."/>
            <person name="Nusbaum C."/>
            <person name="Birren B."/>
        </authorList>
    </citation>
    <scope>NUCLEOTIDE SEQUENCE [LARGE SCALE GENOMIC DNA]</scope>
    <source>
        <strain evidence="1">CJ02B3</strain>
    </source>
</reference>
<dbReference type="AlphaFoldDB" id="W2GVH7"/>
<dbReference type="VEuPathDB" id="FungiDB:PPTG_22902"/>
<proteinExistence type="predicted"/>
<gene>
    <name evidence="1" type="ORF">L915_08509</name>
</gene>
<evidence type="ECO:0000313" key="1">
    <source>
        <dbReference type="EMBL" id="ETK86942.1"/>
    </source>
</evidence>
<dbReference type="EMBL" id="KI686215">
    <property type="protein sequence ID" value="ETK86942.1"/>
    <property type="molecule type" value="Genomic_DNA"/>
</dbReference>
<name>W2GVH7_PHYNI</name>
<dbReference type="Proteomes" id="UP000053236">
    <property type="component" value="Unassembled WGS sequence"/>
</dbReference>
<protein>
    <submittedName>
        <fullName evidence="1">Uncharacterized protein</fullName>
    </submittedName>
</protein>
<sequence>MCLKKMTNYETFHKTCQLYWAGRERMSSYEPEFIVNATPMINEMAKLMKVNALNMIALHFRRRLHQYIRFKYAEEGKLELSHKQTKRLVDRCSRVKSVPEKDEDGNLTGKTVKAWTEWDETSDPVETELRV</sequence>
<accession>W2GVH7</accession>
<dbReference type="VEuPathDB" id="FungiDB:PPTG_22903"/>
<organism evidence="1">
    <name type="scientific">Phytophthora nicotianae</name>
    <name type="common">Potato buckeye rot agent</name>
    <name type="synonym">Phytophthora parasitica</name>
    <dbReference type="NCBI Taxonomy" id="4792"/>
    <lineage>
        <taxon>Eukaryota</taxon>
        <taxon>Sar</taxon>
        <taxon>Stramenopiles</taxon>
        <taxon>Oomycota</taxon>
        <taxon>Peronosporomycetes</taxon>
        <taxon>Peronosporales</taxon>
        <taxon>Peronosporaceae</taxon>
        <taxon>Phytophthora</taxon>
    </lineage>
</organism>